<evidence type="ECO:0000313" key="8">
    <source>
        <dbReference type="Proteomes" id="UP000077469"/>
    </source>
</evidence>
<dbReference type="PANTHER" id="PTHR31885:SF6">
    <property type="entry name" value="GH04784P"/>
    <property type="match status" value="1"/>
</dbReference>
<comment type="subcellular location">
    <subcellularLocation>
        <location evidence="1">Membrane</location>
        <topology evidence="1">Multi-pass membrane protein</topology>
    </subcellularLocation>
</comment>
<accession>A0A0X1KUB2</accession>
<keyword evidence="8" id="KW-1185">Reference proteome</keyword>
<dbReference type="OrthoDB" id="45136at2"/>
<comment type="similarity">
    <text evidence="2">Belongs to the TMEM86 family.</text>
</comment>
<evidence type="ECO:0000256" key="6">
    <source>
        <dbReference type="SAM" id="Phobius"/>
    </source>
</evidence>
<dbReference type="PATRIC" id="fig|1123384.7.peg.1799"/>
<organism evidence="7 8">
    <name type="scientific">Pseudothermotoga hypogea DSM 11164 = NBRC 106472</name>
    <dbReference type="NCBI Taxonomy" id="1123384"/>
    <lineage>
        <taxon>Bacteria</taxon>
        <taxon>Thermotogati</taxon>
        <taxon>Thermotogota</taxon>
        <taxon>Thermotogae</taxon>
        <taxon>Thermotogales</taxon>
        <taxon>Thermotogaceae</taxon>
        <taxon>Pseudothermotoga</taxon>
    </lineage>
</organism>
<keyword evidence="4 6" id="KW-1133">Transmembrane helix</keyword>
<name>A0A0X1KUB2_9THEM</name>
<feature type="transmembrane region" description="Helical" evidence="6">
    <location>
        <begin position="272"/>
        <end position="290"/>
    </location>
</feature>
<sequence length="379" mass="44283">MVLRKLIVMLCLLSIYGLALVLRLPEFDRKNGIKEVFLHDHGDRIEYTIVFWDEDHPHTLTDLLYDLYRFYKWGRFYDIETFFLYPDRIHFPDDFCDSETYFQLENLHNQAELSLDQFEHFNGKPVVYISTWNHMFSNKPLRGVSYLSYKVEKTAFGTRNDAERKYSWRKNVKLKLTLWLFFASLGSMLTTILLKGRSKLCIVVKGLTTTLIATIAMLNAQGPEWLIFAGLIFSLMGDVFLEFDSLFFQGMLAFFTTHLLYSIAFFKLFGASAWWIFVLIYAVVLFQYVFLKNHLGKMKVPVLLYTVMIATMLSLSFAVLKHEIYYARTLIPIGAILFAFSDSYLAWDKFVKKLPMRNFVVLSAYFLGQLFIALSAVVI</sequence>
<dbReference type="RefSeq" id="WP_051368768.1">
    <property type="nucleotide sequence ID" value="NC_022795.1"/>
</dbReference>
<evidence type="ECO:0000256" key="4">
    <source>
        <dbReference type="ARBA" id="ARBA00022989"/>
    </source>
</evidence>
<dbReference type="PaxDb" id="1123384-AJ81_08955"/>
<dbReference type="KEGG" id="phy:AJ81_08955"/>
<dbReference type="PANTHER" id="PTHR31885">
    <property type="entry name" value="GH04784P"/>
    <property type="match status" value="1"/>
</dbReference>
<evidence type="ECO:0000256" key="1">
    <source>
        <dbReference type="ARBA" id="ARBA00004141"/>
    </source>
</evidence>
<gene>
    <name evidence="7" type="ORF">AJ81_08955</name>
</gene>
<feature type="transmembrane region" description="Helical" evidence="6">
    <location>
        <begin position="326"/>
        <end position="347"/>
    </location>
</feature>
<feature type="transmembrane region" description="Helical" evidence="6">
    <location>
        <begin position="176"/>
        <end position="194"/>
    </location>
</feature>
<feature type="transmembrane region" description="Helical" evidence="6">
    <location>
        <begin position="246"/>
        <end position="266"/>
    </location>
</feature>
<feature type="transmembrane region" description="Helical" evidence="6">
    <location>
        <begin position="302"/>
        <end position="320"/>
    </location>
</feature>
<feature type="transmembrane region" description="Helical" evidence="6">
    <location>
        <begin position="359"/>
        <end position="378"/>
    </location>
</feature>
<evidence type="ECO:0000313" key="7">
    <source>
        <dbReference type="EMBL" id="AJC74890.1"/>
    </source>
</evidence>
<proteinExistence type="inferred from homology"/>
<dbReference type="Proteomes" id="UP000077469">
    <property type="component" value="Chromosome"/>
</dbReference>
<keyword evidence="5 6" id="KW-0472">Membrane</keyword>
<dbReference type="GO" id="GO:0016020">
    <property type="term" value="C:membrane"/>
    <property type="evidence" value="ECO:0007669"/>
    <property type="project" value="UniProtKB-SubCell"/>
</dbReference>
<dbReference type="STRING" id="1123384.AJ81_08955"/>
<dbReference type="EMBL" id="CP007141">
    <property type="protein sequence ID" value="AJC74890.1"/>
    <property type="molecule type" value="Genomic_DNA"/>
</dbReference>
<dbReference type="GO" id="GO:0016787">
    <property type="term" value="F:hydrolase activity"/>
    <property type="evidence" value="ECO:0007669"/>
    <property type="project" value="TreeGrafter"/>
</dbReference>
<dbReference type="AlphaFoldDB" id="A0A0X1KUB2"/>
<reference evidence="7 8" key="1">
    <citation type="submission" date="2014-01" db="EMBL/GenBank/DDBJ databases">
        <title>Genome sequencing of Thermotog hypogea.</title>
        <authorList>
            <person name="Zhang X."/>
            <person name="Alvare G."/>
            <person name="Fristensky B."/>
            <person name="Chen L."/>
            <person name="Suen T."/>
            <person name="Chen Q."/>
            <person name="Ma K."/>
        </authorList>
    </citation>
    <scope>NUCLEOTIDE SEQUENCE [LARGE SCALE GENOMIC DNA]</scope>
    <source>
        <strain evidence="7 8">DSM 11164</strain>
    </source>
</reference>
<evidence type="ECO:0000256" key="5">
    <source>
        <dbReference type="ARBA" id="ARBA00023136"/>
    </source>
</evidence>
<dbReference type="Pfam" id="PF07947">
    <property type="entry name" value="YhhN"/>
    <property type="match status" value="1"/>
</dbReference>
<evidence type="ECO:0000256" key="2">
    <source>
        <dbReference type="ARBA" id="ARBA00007375"/>
    </source>
</evidence>
<protein>
    <recommendedName>
        <fullName evidence="9">YhhN family protein</fullName>
    </recommendedName>
</protein>
<evidence type="ECO:0000256" key="3">
    <source>
        <dbReference type="ARBA" id="ARBA00022692"/>
    </source>
</evidence>
<evidence type="ECO:0008006" key="9">
    <source>
        <dbReference type="Google" id="ProtNLM"/>
    </source>
</evidence>
<keyword evidence="3 6" id="KW-0812">Transmembrane</keyword>
<dbReference type="InterPro" id="IPR012506">
    <property type="entry name" value="TMEM86B-like"/>
</dbReference>